<dbReference type="EMBL" id="PJQY01003152">
    <property type="protein sequence ID" value="PQM39808.1"/>
    <property type="molecule type" value="Genomic_DNA"/>
</dbReference>
<protein>
    <submittedName>
        <fullName evidence="2">Uncharacterized protein</fullName>
    </submittedName>
</protein>
<accession>A0A314USD1</accession>
<keyword evidence="3" id="KW-1185">Reference proteome</keyword>
<dbReference type="AlphaFoldDB" id="A0A314USD1"/>
<evidence type="ECO:0000313" key="2">
    <source>
        <dbReference type="EMBL" id="PQM39808.1"/>
    </source>
</evidence>
<comment type="caution">
    <text evidence="2">The sequence shown here is derived from an EMBL/GenBank/DDBJ whole genome shotgun (WGS) entry which is preliminary data.</text>
</comment>
<reference evidence="2 3" key="1">
    <citation type="submission" date="2018-02" db="EMBL/GenBank/DDBJ databases">
        <title>Draft genome of wild Prunus yedoensis var. nudiflora.</title>
        <authorList>
            <person name="Baek S."/>
            <person name="Kim J.-H."/>
            <person name="Choi K."/>
            <person name="Kim G.-B."/>
            <person name="Cho A."/>
            <person name="Jang H."/>
            <person name="Shin C.-H."/>
            <person name="Yu H.-J."/>
            <person name="Mun J.-H."/>
        </authorList>
    </citation>
    <scope>NUCLEOTIDE SEQUENCE [LARGE SCALE GENOMIC DNA]</scope>
    <source>
        <strain evidence="3">cv. Jeju island</strain>
        <tissue evidence="2">Leaf</tissue>
    </source>
</reference>
<proteinExistence type="predicted"/>
<evidence type="ECO:0000313" key="3">
    <source>
        <dbReference type="Proteomes" id="UP000250321"/>
    </source>
</evidence>
<gene>
    <name evidence="2" type="ORF">Pyn_10847</name>
</gene>
<feature type="region of interest" description="Disordered" evidence="1">
    <location>
        <begin position="36"/>
        <end position="59"/>
    </location>
</feature>
<organism evidence="2 3">
    <name type="scientific">Prunus yedoensis var. nudiflora</name>
    <dbReference type="NCBI Taxonomy" id="2094558"/>
    <lineage>
        <taxon>Eukaryota</taxon>
        <taxon>Viridiplantae</taxon>
        <taxon>Streptophyta</taxon>
        <taxon>Embryophyta</taxon>
        <taxon>Tracheophyta</taxon>
        <taxon>Spermatophyta</taxon>
        <taxon>Magnoliopsida</taxon>
        <taxon>eudicotyledons</taxon>
        <taxon>Gunneridae</taxon>
        <taxon>Pentapetalae</taxon>
        <taxon>rosids</taxon>
        <taxon>fabids</taxon>
        <taxon>Rosales</taxon>
        <taxon>Rosaceae</taxon>
        <taxon>Amygdaloideae</taxon>
        <taxon>Amygdaleae</taxon>
        <taxon>Prunus</taxon>
    </lineage>
</organism>
<feature type="compositionally biased region" description="Acidic residues" evidence="1">
    <location>
        <begin position="48"/>
        <end position="59"/>
    </location>
</feature>
<name>A0A314USD1_PRUYE</name>
<dbReference type="Proteomes" id="UP000250321">
    <property type="component" value="Unassembled WGS sequence"/>
</dbReference>
<sequence>MSAESGSHLAGGERTSCRDLFTHQISKAKKLETSSIKKSEKCSNASQDFEEEETLVDCQ</sequence>
<evidence type="ECO:0000256" key="1">
    <source>
        <dbReference type="SAM" id="MobiDB-lite"/>
    </source>
</evidence>
<dbReference type="OrthoDB" id="10347982at2759"/>